<dbReference type="AlphaFoldDB" id="A0A7I9VPZ5"/>
<dbReference type="GO" id="GO:0016763">
    <property type="term" value="F:pentosyltransferase activity"/>
    <property type="evidence" value="ECO:0007669"/>
    <property type="project" value="InterPro"/>
</dbReference>
<dbReference type="EC" id="2.4.99.28" evidence="12"/>
<dbReference type="EMBL" id="BJTG01000007">
    <property type="protein sequence ID" value="GEJ58308.1"/>
    <property type="molecule type" value="Genomic_DNA"/>
</dbReference>
<dbReference type="InterPro" id="IPR023346">
    <property type="entry name" value="Lysozyme-like_dom_sf"/>
</dbReference>
<evidence type="ECO:0000256" key="1">
    <source>
        <dbReference type="ARBA" id="ARBA00004752"/>
    </source>
</evidence>
<evidence type="ECO:0000256" key="4">
    <source>
        <dbReference type="ARBA" id="ARBA00022676"/>
    </source>
</evidence>
<evidence type="ECO:0000259" key="13">
    <source>
        <dbReference type="Pfam" id="PF00912"/>
    </source>
</evidence>
<sequence length="261" mass="28463">MRRLAALVTLSALALLALYAGLWVVLPDPSEVKTKNPRTTAVIEQRRAEARAHGRTLRVHQSWVGLDRVAPALVQAVLVSEDARFYGHGAFDWAEVEAAADDSLRSGRALRGASTLTQQLAKNLWLGTERSAWRKAKEAVLAVKLERAVPKRRILALYLNVAEWGEGVFGIEAAARARFGVPAAALSPAQAALLAAMLPAPRRADLDHPSRWLARRARRILDRMLAAGRLDEAAHAAAARELAWYLDRSTGDEEPPPEDAG</sequence>
<dbReference type="InterPro" id="IPR001264">
    <property type="entry name" value="Glyco_trans_51"/>
</dbReference>
<keyword evidence="4 12" id="KW-0328">Glycosyltransferase</keyword>
<evidence type="ECO:0000256" key="9">
    <source>
        <dbReference type="ARBA" id="ARBA00022989"/>
    </source>
</evidence>
<dbReference type="NCBIfam" id="TIGR02070">
    <property type="entry name" value="mono_pep_trsgly"/>
    <property type="match status" value="1"/>
</dbReference>
<protein>
    <recommendedName>
        <fullName evidence="12">Biosynthetic peptidoglycan transglycosylase</fullName>
        <ecNumber evidence="12">2.4.99.28</ecNumber>
    </recommendedName>
    <alternativeName>
        <fullName evidence="12">Glycan polymerase</fullName>
    </alternativeName>
    <alternativeName>
        <fullName evidence="12">Peptidoglycan glycosyltransferase MtgA</fullName>
        <shortName evidence="12">PGT</shortName>
    </alternativeName>
</protein>
<dbReference type="GO" id="GO:0008955">
    <property type="term" value="F:peptidoglycan glycosyltransferase activity"/>
    <property type="evidence" value="ECO:0007669"/>
    <property type="project" value="UniProtKB-UniRule"/>
</dbReference>
<dbReference type="GO" id="GO:0008360">
    <property type="term" value="P:regulation of cell shape"/>
    <property type="evidence" value="ECO:0007669"/>
    <property type="project" value="UniProtKB-KW"/>
</dbReference>
<keyword evidence="11 12" id="KW-0961">Cell wall biogenesis/degradation</keyword>
<evidence type="ECO:0000256" key="11">
    <source>
        <dbReference type="ARBA" id="ARBA00023316"/>
    </source>
</evidence>
<dbReference type="Proteomes" id="UP000503640">
    <property type="component" value="Unassembled WGS sequence"/>
</dbReference>
<keyword evidence="3" id="KW-0997">Cell inner membrane</keyword>
<dbReference type="PANTHER" id="PTHR32282:SF33">
    <property type="entry name" value="PEPTIDOGLYCAN GLYCOSYLTRANSFERASE"/>
    <property type="match status" value="1"/>
</dbReference>
<keyword evidence="5 12" id="KW-0808">Transferase</keyword>
<evidence type="ECO:0000313" key="15">
    <source>
        <dbReference type="Proteomes" id="UP000503640"/>
    </source>
</evidence>
<keyword evidence="2 12" id="KW-1003">Cell membrane</keyword>
<evidence type="ECO:0000313" key="14">
    <source>
        <dbReference type="EMBL" id="GEJ58308.1"/>
    </source>
</evidence>
<dbReference type="GO" id="GO:0009252">
    <property type="term" value="P:peptidoglycan biosynthetic process"/>
    <property type="evidence" value="ECO:0007669"/>
    <property type="project" value="UniProtKB-UniRule"/>
</dbReference>
<comment type="similarity">
    <text evidence="12">Belongs to the glycosyltransferase 51 family.</text>
</comment>
<evidence type="ECO:0000256" key="7">
    <source>
        <dbReference type="ARBA" id="ARBA00022960"/>
    </source>
</evidence>
<evidence type="ECO:0000256" key="10">
    <source>
        <dbReference type="ARBA" id="ARBA00023136"/>
    </source>
</evidence>
<keyword evidence="9 12" id="KW-1133">Transmembrane helix</keyword>
<dbReference type="Pfam" id="PF00912">
    <property type="entry name" value="Transgly"/>
    <property type="match status" value="1"/>
</dbReference>
<dbReference type="PANTHER" id="PTHR32282">
    <property type="entry name" value="BINDING PROTEIN TRANSPEPTIDASE, PUTATIVE-RELATED"/>
    <property type="match status" value="1"/>
</dbReference>
<keyword evidence="6 12" id="KW-0812">Transmembrane</keyword>
<gene>
    <name evidence="12 14" type="primary">mtgA</name>
    <name evidence="14" type="ORF">AMYX_30490</name>
</gene>
<comment type="pathway">
    <text evidence="1 12">Cell wall biogenesis; peptidoglycan biosynthesis.</text>
</comment>
<evidence type="ECO:0000256" key="5">
    <source>
        <dbReference type="ARBA" id="ARBA00022679"/>
    </source>
</evidence>
<reference evidence="15" key="1">
    <citation type="journal article" date="2020" name="Appl. Environ. Microbiol.">
        <title>Diazotrophic Anaeromyxobacter Isolates from Soils.</title>
        <authorList>
            <person name="Masuda Y."/>
            <person name="Yamanaka H."/>
            <person name="Xu Z.X."/>
            <person name="Shiratori Y."/>
            <person name="Aono T."/>
            <person name="Amachi S."/>
            <person name="Senoo K."/>
            <person name="Itoh H."/>
        </authorList>
    </citation>
    <scope>NUCLEOTIDE SEQUENCE [LARGE SCALE GENOMIC DNA]</scope>
    <source>
        <strain evidence="15">R267</strain>
    </source>
</reference>
<organism evidence="14 15">
    <name type="scientific">Anaeromyxobacter diazotrophicus</name>
    <dbReference type="NCBI Taxonomy" id="2590199"/>
    <lineage>
        <taxon>Bacteria</taxon>
        <taxon>Pseudomonadati</taxon>
        <taxon>Myxococcota</taxon>
        <taxon>Myxococcia</taxon>
        <taxon>Myxococcales</taxon>
        <taxon>Cystobacterineae</taxon>
        <taxon>Anaeromyxobacteraceae</taxon>
        <taxon>Anaeromyxobacter</taxon>
    </lineage>
</organism>
<dbReference type="SUPFAM" id="SSF53955">
    <property type="entry name" value="Lysozyme-like"/>
    <property type="match status" value="1"/>
</dbReference>
<keyword evidence="15" id="KW-1185">Reference proteome</keyword>
<keyword evidence="10 12" id="KW-0472">Membrane</keyword>
<dbReference type="InterPro" id="IPR036950">
    <property type="entry name" value="PBP_transglycosylase"/>
</dbReference>
<dbReference type="GO" id="GO:0071555">
    <property type="term" value="P:cell wall organization"/>
    <property type="evidence" value="ECO:0007669"/>
    <property type="project" value="UniProtKB-KW"/>
</dbReference>
<dbReference type="InterPro" id="IPR011812">
    <property type="entry name" value="Pep_trsgly"/>
</dbReference>
<feature type="domain" description="Glycosyl transferase family 51" evidence="13">
    <location>
        <begin position="58"/>
        <end position="224"/>
    </location>
</feature>
<dbReference type="InterPro" id="IPR050396">
    <property type="entry name" value="Glycosyltr_51/Transpeptidase"/>
</dbReference>
<comment type="subcellular location">
    <subcellularLocation>
        <location evidence="12">Cell membrane</location>
        <topology evidence="12">Single-pass membrane protein</topology>
    </subcellularLocation>
</comment>
<evidence type="ECO:0000256" key="2">
    <source>
        <dbReference type="ARBA" id="ARBA00022475"/>
    </source>
</evidence>
<dbReference type="HAMAP" id="MF_00766">
    <property type="entry name" value="PGT_MtgA"/>
    <property type="match status" value="1"/>
</dbReference>
<accession>A0A7I9VPZ5</accession>
<evidence type="ECO:0000256" key="6">
    <source>
        <dbReference type="ARBA" id="ARBA00022692"/>
    </source>
</evidence>
<evidence type="ECO:0000256" key="3">
    <source>
        <dbReference type="ARBA" id="ARBA00022519"/>
    </source>
</evidence>
<dbReference type="Gene3D" id="1.10.3810.10">
    <property type="entry name" value="Biosynthetic peptidoglycan transglycosylase-like"/>
    <property type="match status" value="1"/>
</dbReference>
<dbReference type="GO" id="GO:0009274">
    <property type="term" value="C:peptidoglycan-based cell wall"/>
    <property type="evidence" value="ECO:0007669"/>
    <property type="project" value="InterPro"/>
</dbReference>
<name>A0A7I9VPZ5_9BACT</name>
<comment type="catalytic activity">
    <reaction evidence="12">
        <text>[GlcNAc-(1-&gt;4)-Mur2Ac(oyl-L-Ala-gamma-D-Glu-L-Lys-D-Ala-D-Ala)](n)-di-trans,octa-cis-undecaprenyl diphosphate + beta-D-GlcNAc-(1-&gt;4)-Mur2Ac(oyl-L-Ala-gamma-D-Glu-L-Lys-D-Ala-D-Ala)-di-trans,octa-cis-undecaprenyl diphosphate = [GlcNAc-(1-&gt;4)-Mur2Ac(oyl-L-Ala-gamma-D-Glu-L-Lys-D-Ala-D-Ala)](n+1)-di-trans,octa-cis-undecaprenyl diphosphate + di-trans,octa-cis-undecaprenyl diphosphate + H(+)</text>
        <dbReference type="Rhea" id="RHEA:23708"/>
        <dbReference type="Rhea" id="RHEA-COMP:9602"/>
        <dbReference type="Rhea" id="RHEA-COMP:9603"/>
        <dbReference type="ChEBI" id="CHEBI:15378"/>
        <dbReference type="ChEBI" id="CHEBI:58405"/>
        <dbReference type="ChEBI" id="CHEBI:60033"/>
        <dbReference type="ChEBI" id="CHEBI:78435"/>
        <dbReference type="EC" id="2.4.99.28"/>
    </reaction>
</comment>
<keyword evidence="7 12" id="KW-0133">Cell shape</keyword>
<dbReference type="UniPathway" id="UPA00219"/>
<comment type="caution">
    <text evidence="14">The sequence shown here is derived from an EMBL/GenBank/DDBJ whole genome shotgun (WGS) entry which is preliminary data.</text>
</comment>
<evidence type="ECO:0000256" key="8">
    <source>
        <dbReference type="ARBA" id="ARBA00022984"/>
    </source>
</evidence>
<proteinExistence type="inferred from homology"/>
<comment type="function">
    <text evidence="12">Peptidoglycan polymerase that catalyzes glycan chain elongation from lipid-linked precursors.</text>
</comment>
<evidence type="ECO:0000256" key="12">
    <source>
        <dbReference type="HAMAP-Rule" id="MF_00766"/>
    </source>
</evidence>
<keyword evidence="8 12" id="KW-0573">Peptidoglycan synthesis</keyword>
<dbReference type="GO" id="GO:0005886">
    <property type="term" value="C:plasma membrane"/>
    <property type="evidence" value="ECO:0007669"/>
    <property type="project" value="UniProtKB-SubCell"/>
</dbReference>
<dbReference type="RefSeq" id="WP_235969655.1">
    <property type="nucleotide sequence ID" value="NZ_BJTG01000007.1"/>
</dbReference>